<keyword evidence="1" id="KW-1133">Transmembrane helix</keyword>
<reference evidence="3" key="1">
    <citation type="submission" date="2019-05" db="EMBL/GenBank/DDBJ databases">
        <title>Tamlana fucoidanivorans sp. nov., isolated from the surface of algae collected from Fujian province in China.</title>
        <authorList>
            <person name="Li J."/>
        </authorList>
    </citation>
    <scope>NUCLEOTIDE SEQUENCE [LARGE SCALE GENOMIC DNA]</scope>
    <source>
        <strain evidence="3">2251</strain>
        <plasmid evidence="3">unnamed5</plasmid>
    </source>
</reference>
<proteinExistence type="predicted"/>
<dbReference type="RefSeq" id="WP_139615807.1">
    <property type="nucleotide sequence ID" value="NZ_CP040761.1"/>
</dbReference>
<dbReference type="Proteomes" id="UP000296374">
    <property type="component" value="Plasmid unnamed5"/>
</dbReference>
<feature type="transmembrane region" description="Helical" evidence="1">
    <location>
        <begin position="38"/>
        <end position="57"/>
    </location>
</feature>
<evidence type="ECO:0000313" key="3">
    <source>
        <dbReference type="Proteomes" id="UP000296374"/>
    </source>
</evidence>
<dbReference type="KEGG" id="plia:E4191_17880"/>
<evidence type="ECO:0000313" key="2">
    <source>
        <dbReference type="EMBL" id="QDA36011.1"/>
    </source>
</evidence>
<keyword evidence="1" id="KW-0812">Transmembrane</keyword>
<keyword evidence="1" id="KW-0472">Membrane</keyword>
<name>A0A4Y5SRA0_9RHOB</name>
<sequence length="61" mass="6506">MTDYSAIFMIISMMGVSSRTLVSVMRRHRPAAPVAEQILDGLVWGALIAVGLIAFGARVTG</sequence>
<protein>
    <submittedName>
        <fullName evidence="2">Uncharacterized protein</fullName>
    </submittedName>
</protein>
<feature type="transmembrane region" description="Helical" evidence="1">
    <location>
        <begin position="6"/>
        <end position="26"/>
    </location>
</feature>
<keyword evidence="2" id="KW-0614">Plasmid</keyword>
<gene>
    <name evidence="2" type="ORF">E4191_17880</name>
</gene>
<accession>A0A4Y5SRA0</accession>
<dbReference type="AlphaFoldDB" id="A0A4Y5SRA0"/>
<organism evidence="2 3">
    <name type="scientific">Paracoccus liaowanqingii</name>
    <dbReference type="NCBI Taxonomy" id="2560053"/>
    <lineage>
        <taxon>Bacteria</taxon>
        <taxon>Pseudomonadati</taxon>
        <taxon>Pseudomonadota</taxon>
        <taxon>Alphaproteobacteria</taxon>
        <taxon>Rhodobacterales</taxon>
        <taxon>Paracoccaceae</taxon>
        <taxon>Paracoccus</taxon>
    </lineage>
</organism>
<geneLocation type="plasmid" evidence="2 3">
    <name>unnamed5</name>
</geneLocation>
<evidence type="ECO:0000256" key="1">
    <source>
        <dbReference type="SAM" id="Phobius"/>
    </source>
</evidence>
<dbReference type="EMBL" id="CP040761">
    <property type="protein sequence ID" value="QDA36011.1"/>
    <property type="molecule type" value="Genomic_DNA"/>
</dbReference>